<dbReference type="Proteomes" id="UP001589707">
    <property type="component" value="Unassembled WGS sequence"/>
</dbReference>
<keyword evidence="2" id="KW-1185">Reference proteome</keyword>
<proteinExistence type="predicted"/>
<sequence>MTPIVADFSTPDGRSQAAEASIAAADEQIDAVSSMASLQPAPVDLVDALLATEESRTFVDKAAPMRCCAVMTSGRGTTRSPRACLINAVTKR</sequence>
<reference evidence="1 2" key="1">
    <citation type="submission" date="2024-09" db="EMBL/GenBank/DDBJ databases">
        <authorList>
            <person name="Sun Q."/>
            <person name="Mori K."/>
        </authorList>
    </citation>
    <scope>NUCLEOTIDE SEQUENCE [LARGE SCALE GENOMIC DNA]</scope>
    <source>
        <strain evidence="1 2">JCM 11683</strain>
    </source>
</reference>
<evidence type="ECO:0000313" key="1">
    <source>
        <dbReference type="EMBL" id="MFB9776479.1"/>
    </source>
</evidence>
<evidence type="ECO:0000313" key="2">
    <source>
        <dbReference type="Proteomes" id="UP001589707"/>
    </source>
</evidence>
<comment type="caution">
    <text evidence="1">The sequence shown here is derived from an EMBL/GenBank/DDBJ whole genome shotgun (WGS) entry which is preliminary data.</text>
</comment>
<dbReference type="EMBL" id="JBHMAU010000053">
    <property type="protein sequence ID" value="MFB9776479.1"/>
    <property type="molecule type" value="Genomic_DNA"/>
</dbReference>
<name>A0ABV5X3D2_9MICO</name>
<protein>
    <submittedName>
        <fullName evidence="1">Uncharacterized protein</fullName>
    </submittedName>
</protein>
<organism evidence="1 2">
    <name type="scientific">Brevibacterium otitidis</name>
    <dbReference type="NCBI Taxonomy" id="53364"/>
    <lineage>
        <taxon>Bacteria</taxon>
        <taxon>Bacillati</taxon>
        <taxon>Actinomycetota</taxon>
        <taxon>Actinomycetes</taxon>
        <taxon>Micrococcales</taxon>
        <taxon>Brevibacteriaceae</taxon>
        <taxon>Brevibacterium</taxon>
    </lineage>
</organism>
<gene>
    <name evidence="1" type="ORF">ACFFN1_08680</name>
</gene>
<dbReference type="RefSeq" id="WP_376840290.1">
    <property type="nucleotide sequence ID" value="NZ_JBHMAU010000053.1"/>
</dbReference>
<accession>A0ABV5X3D2</accession>